<reference evidence="14 15" key="1">
    <citation type="submission" date="2018-12" db="EMBL/GenBank/DDBJ databases">
        <authorList>
            <person name="Chong R.A."/>
        </authorList>
    </citation>
    <scope>NUCLEOTIDE SEQUENCE [LARGE SCALE GENOMIC DNA]</scope>
    <source>
        <strain evidence="14 15">Ane</strain>
    </source>
</reference>
<comment type="similarity">
    <text evidence="3 12">Belongs to the MnmG family.</text>
</comment>
<sequence>MLQSNCKNFDVIIIGGGHAGTEAASASSRMGCKTLLLTKNITDIGVLSCNPAIGGIGKSHLVKEIDALGGIMARAIDHSGIQFRILNSKKGPAVRSTRAQADRILYSKNVKKLLDKENNLSIIGEEIKDLIVKNYTVIGVLTQTEISFYAKSVVLCTGTFLGGKIHIGLDSYTAGRRGEKASLDLAYRLRELPLRVNRLKTGTPPRIDIHTINFKDLLIQNGDLPTPVFSFIGKSSDHPRQIPCYITHTNEKTHQIIRDNLNQSPIYQGIITGLGPRYCPSIEDKIMRFPNKTSHQIFLEPEGLSTFKVYPNGISTSLPIKIQEKIVKSIKGLENSKIVDPGYAIEYDFFDPKDLNLTLESKWIKGLFLAGQINGTTGYEEAASQGLLAGLNAALYALGRQQWFPRRDQAYLGVLIDDLTTQGTQEPYRMFTSRAEHRLILREDNADIRLTEIGYKFGLIDGFRWSFYNEKLLKINSEIKYLKKTKIYPTSFQSDLLNSFFNILLTKEINIFNLLKRPEITFKNLSYLNIFHSQTSNLEVINHIENEIKYEGYIKRQLEEISRHLKNENTFLSSKYDYTQVKGLSNEAISKLNDYKPVSVGQASRISGITPASISVLLIHLKKEAQKKLML</sequence>
<dbReference type="Pfam" id="PF21680">
    <property type="entry name" value="GIDA_C_1st"/>
    <property type="match status" value="1"/>
</dbReference>
<dbReference type="GO" id="GO:0005829">
    <property type="term" value="C:cytosol"/>
    <property type="evidence" value="ECO:0007669"/>
    <property type="project" value="TreeGrafter"/>
</dbReference>
<comment type="function">
    <text evidence="2 12">NAD-binding protein involved in the addition of a carboxymethylaminomethyl (cmnm) group at the wobble position (U34) of certain tRNAs, forming tRNA-cmnm(5)s(2)U34.</text>
</comment>
<proteinExistence type="inferred from homology"/>
<evidence type="ECO:0000256" key="1">
    <source>
        <dbReference type="ARBA" id="ARBA00001974"/>
    </source>
</evidence>
<dbReference type="InterPro" id="IPR004416">
    <property type="entry name" value="MnmG"/>
</dbReference>
<dbReference type="InterPro" id="IPR026904">
    <property type="entry name" value="MnmG_C"/>
</dbReference>
<dbReference type="InterPro" id="IPR049312">
    <property type="entry name" value="GIDA_C_N"/>
</dbReference>
<organism evidence="14 15">
    <name type="scientific">Buchnera aphidicola</name>
    <name type="common">Aphis nerii</name>
    <dbReference type="NCBI Taxonomy" id="1241835"/>
    <lineage>
        <taxon>Bacteria</taxon>
        <taxon>Pseudomonadati</taxon>
        <taxon>Pseudomonadota</taxon>
        <taxon>Gammaproteobacteria</taxon>
        <taxon>Enterobacterales</taxon>
        <taxon>Erwiniaceae</taxon>
        <taxon>Buchnera</taxon>
    </lineage>
</organism>
<evidence type="ECO:0000313" key="15">
    <source>
        <dbReference type="Proteomes" id="UP000298791"/>
    </source>
</evidence>
<feature type="binding site" evidence="12">
    <location>
        <begin position="15"/>
        <end position="20"/>
    </location>
    <ligand>
        <name>FAD</name>
        <dbReference type="ChEBI" id="CHEBI:57692"/>
    </ligand>
</feature>
<feature type="domain" description="tRNA uridine 5-carboxymethylaminomethyl modification enzyme C-terminal subdomain" evidence="13">
    <location>
        <begin position="548"/>
        <end position="619"/>
    </location>
</feature>
<dbReference type="Gene3D" id="1.10.150.570">
    <property type="entry name" value="GidA associated domain, C-terminal subdomain"/>
    <property type="match status" value="1"/>
</dbReference>
<dbReference type="FunFam" id="3.50.50.60:FF:000002">
    <property type="entry name" value="tRNA uridine 5-carboxymethylaminomethyl modification enzyme MnmG"/>
    <property type="match status" value="1"/>
</dbReference>
<keyword evidence="6 12" id="KW-0285">Flavoprotein</keyword>
<evidence type="ECO:0000256" key="12">
    <source>
        <dbReference type="HAMAP-Rule" id="MF_00129"/>
    </source>
</evidence>
<dbReference type="FunFam" id="3.50.50.60:FF:000010">
    <property type="entry name" value="tRNA uridine 5-carboxymethylaminomethyl modification enzyme MnmG"/>
    <property type="match status" value="1"/>
</dbReference>
<dbReference type="Gene3D" id="1.10.10.1800">
    <property type="entry name" value="tRNA uridine 5-carboxymethylaminomethyl modification enzyme MnmG/GidA"/>
    <property type="match status" value="1"/>
</dbReference>
<feature type="binding site" evidence="12">
    <location>
        <position position="127"/>
    </location>
    <ligand>
        <name>FAD</name>
        <dbReference type="ChEBI" id="CHEBI:57692"/>
    </ligand>
</feature>
<dbReference type="InterPro" id="IPR047001">
    <property type="entry name" value="MnmG_C_subdom"/>
</dbReference>
<dbReference type="InterPro" id="IPR002218">
    <property type="entry name" value="MnmG-rel"/>
</dbReference>
<dbReference type="OrthoDB" id="9815560at2"/>
<comment type="cofactor">
    <cofactor evidence="1 12">
        <name>FAD</name>
        <dbReference type="ChEBI" id="CHEBI:57692"/>
    </cofactor>
</comment>
<dbReference type="Proteomes" id="UP000298791">
    <property type="component" value="Chromosome"/>
</dbReference>
<feature type="binding site" evidence="12">
    <location>
        <begin position="275"/>
        <end position="289"/>
    </location>
    <ligand>
        <name>NAD(+)</name>
        <dbReference type="ChEBI" id="CHEBI:57540"/>
    </ligand>
</feature>
<evidence type="ECO:0000256" key="2">
    <source>
        <dbReference type="ARBA" id="ARBA00003717"/>
    </source>
</evidence>
<dbReference type="SUPFAM" id="SSF51905">
    <property type="entry name" value="FAD/NAD(P)-binding domain"/>
    <property type="match status" value="1"/>
</dbReference>
<comment type="subunit">
    <text evidence="10 12">Homodimer. Heterotetramer of two MnmE and two MnmG subunits.</text>
</comment>
<dbReference type="InterPro" id="IPR040131">
    <property type="entry name" value="MnmG_N"/>
</dbReference>
<dbReference type="PANTHER" id="PTHR11806">
    <property type="entry name" value="GLUCOSE INHIBITED DIVISION PROTEIN A"/>
    <property type="match status" value="1"/>
</dbReference>
<dbReference type="Pfam" id="PF01134">
    <property type="entry name" value="GIDA"/>
    <property type="match status" value="1"/>
</dbReference>
<dbReference type="NCBIfam" id="TIGR00136">
    <property type="entry name" value="mnmG_gidA"/>
    <property type="match status" value="1"/>
</dbReference>
<dbReference type="GO" id="GO:0050660">
    <property type="term" value="F:flavin adenine dinucleotide binding"/>
    <property type="evidence" value="ECO:0007669"/>
    <property type="project" value="UniProtKB-UniRule"/>
</dbReference>
<evidence type="ECO:0000256" key="5">
    <source>
        <dbReference type="ARBA" id="ARBA00022490"/>
    </source>
</evidence>
<evidence type="ECO:0000256" key="9">
    <source>
        <dbReference type="ARBA" id="ARBA00023027"/>
    </source>
</evidence>
<evidence type="ECO:0000256" key="11">
    <source>
        <dbReference type="ARBA" id="ARBA00031800"/>
    </source>
</evidence>
<accession>A0A4D6Y1W7</accession>
<dbReference type="InterPro" id="IPR020595">
    <property type="entry name" value="MnmG-rel_CS"/>
</dbReference>
<evidence type="ECO:0000256" key="8">
    <source>
        <dbReference type="ARBA" id="ARBA00022827"/>
    </source>
</evidence>
<dbReference type="Gene3D" id="3.50.50.60">
    <property type="entry name" value="FAD/NAD(P)-binding domain"/>
    <property type="match status" value="2"/>
</dbReference>
<name>A0A4D6Y1W7_9GAMM</name>
<dbReference type="PROSITE" id="PS01280">
    <property type="entry name" value="GIDA_1"/>
    <property type="match status" value="1"/>
</dbReference>
<dbReference type="RefSeq" id="WP_158366205.1">
    <property type="nucleotide sequence ID" value="NZ_CP034885.1"/>
</dbReference>
<evidence type="ECO:0000256" key="10">
    <source>
        <dbReference type="ARBA" id="ARBA00025948"/>
    </source>
</evidence>
<dbReference type="GO" id="GO:0002098">
    <property type="term" value="P:tRNA wobble uridine modification"/>
    <property type="evidence" value="ECO:0007669"/>
    <property type="project" value="InterPro"/>
</dbReference>
<keyword evidence="5 12" id="KW-0963">Cytoplasm</keyword>
<dbReference type="GO" id="GO:0030488">
    <property type="term" value="P:tRNA methylation"/>
    <property type="evidence" value="ECO:0007669"/>
    <property type="project" value="TreeGrafter"/>
</dbReference>
<evidence type="ECO:0000256" key="3">
    <source>
        <dbReference type="ARBA" id="ARBA00007653"/>
    </source>
</evidence>
<dbReference type="PROSITE" id="PS01281">
    <property type="entry name" value="GIDA_2"/>
    <property type="match status" value="1"/>
</dbReference>
<protein>
    <recommendedName>
        <fullName evidence="4 12">tRNA uridine 5-carboxymethylaminomethyl modification enzyme MnmG</fullName>
    </recommendedName>
    <alternativeName>
        <fullName evidence="11 12">Glucose-inhibited division protein A</fullName>
    </alternativeName>
</protein>
<reference evidence="14 15" key="2">
    <citation type="submission" date="2019-05" db="EMBL/GenBank/DDBJ databases">
        <title>Genome evolution of the obligate endosymbiont Buchnera aphidicola.</title>
        <authorList>
            <person name="Moran N.A."/>
        </authorList>
    </citation>
    <scope>NUCLEOTIDE SEQUENCE [LARGE SCALE GENOMIC DNA]</scope>
    <source>
        <strain evidence="14 15">Ane</strain>
    </source>
</reference>
<dbReference type="EMBL" id="CP034885">
    <property type="protein sequence ID" value="QCI18575.1"/>
    <property type="molecule type" value="Genomic_DNA"/>
</dbReference>
<evidence type="ECO:0000259" key="13">
    <source>
        <dbReference type="SMART" id="SM01228"/>
    </source>
</evidence>
<keyword evidence="7 12" id="KW-0819">tRNA processing</keyword>
<comment type="subcellular location">
    <subcellularLocation>
        <location evidence="12">Cytoplasm</location>
    </subcellularLocation>
</comment>
<dbReference type="InterPro" id="IPR036188">
    <property type="entry name" value="FAD/NAD-bd_sf"/>
</dbReference>
<dbReference type="PANTHER" id="PTHR11806:SF0">
    <property type="entry name" value="PROTEIN MTO1 HOMOLOG, MITOCHONDRIAL"/>
    <property type="match status" value="1"/>
</dbReference>
<evidence type="ECO:0000256" key="6">
    <source>
        <dbReference type="ARBA" id="ARBA00022630"/>
    </source>
</evidence>
<gene>
    <name evidence="12 14" type="primary">mnmG</name>
    <name evidence="12" type="synonym">gidA</name>
    <name evidence="14" type="ORF">D9V64_00005</name>
</gene>
<dbReference type="HAMAP" id="MF_00129">
    <property type="entry name" value="MnmG_GidA"/>
    <property type="match status" value="1"/>
</dbReference>
<evidence type="ECO:0000313" key="14">
    <source>
        <dbReference type="EMBL" id="QCI18575.1"/>
    </source>
</evidence>
<dbReference type="Pfam" id="PF13932">
    <property type="entry name" value="SAM_GIDA_C"/>
    <property type="match status" value="1"/>
</dbReference>
<evidence type="ECO:0000256" key="7">
    <source>
        <dbReference type="ARBA" id="ARBA00022694"/>
    </source>
</evidence>
<feature type="binding site" evidence="12">
    <location>
        <position position="182"/>
    </location>
    <ligand>
        <name>FAD</name>
        <dbReference type="ChEBI" id="CHEBI:57692"/>
    </ligand>
</feature>
<keyword evidence="9 12" id="KW-0520">NAD</keyword>
<dbReference type="AlphaFoldDB" id="A0A4D6Y1W7"/>
<keyword evidence="8 12" id="KW-0274">FAD</keyword>
<evidence type="ECO:0000256" key="4">
    <source>
        <dbReference type="ARBA" id="ARBA00020461"/>
    </source>
</evidence>
<dbReference type="SMART" id="SM01228">
    <property type="entry name" value="GIDA_assoc_3"/>
    <property type="match status" value="1"/>
</dbReference>
<dbReference type="InterPro" id="IPR044920">
    <property type="entry name" value="MnmG_C_subdom_sf"/>
</dbReference>
<dbReference type="FunFam" id="1.10.150.570:FF:000001">
    <property type="entry name" value="tRNA uridine 5-carboxymethylaminomethyl modification enzyme MnmG"/>
    <property type="match status" value="1"/>
</dbReference>
<feature type="binding site" evidence="12">
    <location>
        <position position="372"/>
    </location>
    <ligand>
        <name>FAD</name>
        <dbReference type="ChEBI" id="CHEBI:57692"/>
    </ligand>
</feature>